<name>A0A0G3XLD2_9SPHN</name>
<feature type="active site" description="Proton acceptor" evidence="7 8">
    <location>
        <position position="184"/>
    </location>
</feature>
<evidence type="ECO:0000256" key="4">
    <source>
        <dbReference type="ARBA" id="ARBA00023098"/>
    </source>
</evidence>
<dbReference type="GO" id="GO:0141152">
    <property type="term" value="F:glycerol-3-phosphate dehydrogenase (NAD+) activity"/>
    <property type="evidence" value="ECO:0007669"/>
    <property type="project" value="RHEA"/>
</dbReference>
<dbReference type="UniPathway" id="UPA00940"/>
<dbReference type="InterPro" id="IPR036291">
    <property type="entry name" value="NAD(P)-bd_dom_sf"/>
</dbReference>
<gene>
    <name evidence="7" type="primary">gpsA</name>
    <name evidence="15" type="ORF">AB433_01245</name>
</gene>
<dbReference type="InterPro" id="IPR011128">
    <property type="entry name" value="G3P_DH_NAD-dep_N"/>
</dbReference>
<dbReference type="GO" id="GO:0141153">
    <property type="term" value="F:glycerol-3-phosphate dehydrogenase (NADP+) activity"/>
    <property type="evidence" value="ECO:0007669"/>
    <property type="project" value="RHEA"/>
</dbReference>
<dbReference type="GO" id="GO:0006650">
    <property type="term" value="P:glycerophospholipid metabolic process"/>
    <property type="evidence" value="ECO:0007669"/>
    <property type="project" value="UniProtKB-UniRule"/>
</dbReference>
<organism evidence="15 16">
    <name type="scientific">Croceicoccus naphthovorans</name>
    <dbReference type="NCBI Taxonomy" id="1348774"/>
    <lineage>
        <taxon>Bacteria</taxon>
        <taxon>Pseudomonadati</taxon>
        <taxon>Pseudomonadota</taxon>
        <taxon>Alphaproteobacteria</taxon>
        <taxon>Sphingomonadales</taxon>
        <taxon>Erythrobacteraceae</taxon>
        <taxon>Croceicoccus</taxon>
    </lineage>
</organism>
<keyword evidence="7" id="KW-0547">Nucleotide-binding</keyword>
<dbReference type="GO" id="GO:0046167">
    <property type="term" value="P:glycerol-3-phosphate biosynthetic process"/>
    <property type="evidence" value="ECO:0007669"/>
    <property type="project" value="UniProtKB-UniRule"/>
</dbReference>
<keyword evidence="7 10" id="KW-0520">NAD</keyword>
<proteinExistence type="inferred from homology"/>
<dbReference type="PIRSF" id="PIRSF000114">
    <property type="entry name" value="Glycerol-3-P_dh"/>
    <property type="match status" value="1"/>
</dbReference>
<comment type="subcellular location">
    <subcellularLocation>
        <location evidence="7">Cytoplasm</location>
    </subcellularLocation>
</comment>
<dbReference type="NCBIfam" id="NF000942">
    <property type="entry name" value="PRK00094.1-4"/>
    <property type="match status" value="1"/>
</dbReference>
<feature type="binding site" evidence="7">
    <location>
        <position position="130"/>
    </location>
    <ligand>
        <name>sn-glycerol 3-phosphate</name>
        <dbReference type="ChEBI" id="CHEBI:57597"/>
    </ligand>
</feature>
<feature type="binding site" evidence="7">
    <location>
        <position position="268"/>
    </location>
    <ligand>
        <name>NADPH</name>
        <dbReference type="ChEBI" id="CHEBI:57783"/>
    </ligand>
</feature>
<dbReference type="SUPFAM" id="SSF48179">
    <property type="entry name" value="6-phosphogluconate dehydrogenase C-terminal domain-like"/>
    <property type="match status" value="1"/>
</dbReference>
<feature type="binding site" evidence="9">
    <location>
        <begin position="248"/>
        <end position="249"/>
    </location>
    <ligand>
        <name>substrate</name>
    </ligand>
</feature>
<sequence length="325" mass="33307">MAVLGAGAWGTAIAIALARGGHAVRLHARRADHVEKMRRDRVNADRLPGHPFPQSLAVSDTMLATVAGAEVVFLAGPSKAVEEQARAAHPHVSADVPFVVCAKGLAEDGDFLCERISRIRGGAPVLMLSGPSFAEEVAEGLQTIVTVAGPTDAAEAVCSRLSSETFVLSPCNDIRGVQVAGVFKNVAAILCGASDGLDAGANSRAALMSEAIREAAAFASAVDGDPATLLGPAGFGDFALTCTDPQSRNYSMGYRLAAGEEEGDETHEGAANVEALAARAGELGVDVPLVEAAADLVAGRASPRAAVGAAFRQRFDRSRQLGKAA</sequence>
<feature type="binding site" evidence="7">
    <location>
        <position position="29"/>
    </location>
    <ligand>
        <name>NADPH</name>
        <dbReference type="ChEBI" id="CHEBI:57783"/>
    </ligand>
</feature>
<evidence type="ECO:0000256" key="7">
    <source>
        <dbReference type="HAMAP-Rule" id="MF_00394"/>
    </source>
</evidence>
<comment type="catalytic activity">
    <reaction evidence="7 12">
        <text>sn-glycerol 3-phosphate + NADP(+) = dihydroxyacetone phosphate + NADPH + H(+)</text>
        <dbReference type="Rhea" id="RHEA:11096"/>
        <dbReference type="ChEBI" id="CHEBI:15378"/>
        <dbReference type="ChEBI" id="CHEBI:57597"/>
        <dbReference type="ChEBI" id="CHEBI:57642"/>
        <dbReference type="ChEBI" id="CHEBI:57783"/>
        <dbReference type="ChEBI" id="CHEBI:58349"/>
        <dbReference type="EC" id="1.1.1.94"/>
    </reaction>
</comment>
<feature type="binding site" evidence="10">
    <location>
        <position position="134"/>
    </location>
    <ligand>
        <name>NAD(+)</name>
        <dbReference type="ChEBI" id="CHEBI:57540"/>
    </ligand>
</feature>
<feature type="binding site" evidence="10">
    <location>
        <position position="248"/>
    </location>
    <ligand>
        <name>NAD(+)</name>
        <dbReference type="ChEBI" id="CHEBI:57540"/>
    </ligand>
</feature>
<keyword evidence="7" id="KW-0963">Cytoplasm</keyword>
<evidence type="ECO:0000259" key="14">
    <source>
        <dbReference type="Pfam" id="PF07479"/>
    </source>
</evidence>
<dbReference type="EMBL" id="CP011770">
    <property type="protein sequence ID" value="AKM11426.1"/>
    <property type="molecule type" value="Genomic_DNA"/>
</dbReference>
<dbReference type="InterPro" id="IPR006168">
    <property type="entry name" value="G3P_DH_NAD-dep"/>
</dbReference>
<feature type="binding site" evidence="7">
    <location>
        <position position="249"/>
    </location>
    <ligand>
        <name>sn-glycerol 3-phosphate</name>
        <dbReference type="ChEBI" id="CHEBI:57597"/>
    </ligand>
</feature>
<evidence type="ECO:0000313" key="15">
    <source>
        <dbReference type="EMBL" id="AKM11426.1"/>
    </source>
</evidence>
<evidence type="ECO:0000256" key="8">
    <source>
        <dbReference type="PIRSR" id="PIRSR000114-1"/>
    </source>
</evidence>
<dbReference type="GO" id="GO:0051287">
    <property type="term" value="F:NAD binding"/>
    <property type="evidence" value="ECO:0007669"/>
    <property type="project" value="InterPro"/>
</dbReference>
<feature type="binding site" evidence="7">
    <location>
        <position position="103"/>
    </location>
    <ligand>
        <name>sn-glycerol 3-phosphate</name>
        <dbReference type="ChEBI" id="CHEBI:57597"/>
    </ligand>
</feature>
<evidence type="ECO:0000256" key="12">
    <source>
        <dbReference type="RuleBase" id="RU000439"/>
    </source>
</evidence>
<evidence type="ECO:0000313" key="16">
    <source>
        <dbReference type="Proteomes" id="UP000035287"/>
    </source>
</evidence>
<feature type="binding site" evidence="7">
    <location>
        <position position="248"/>
    </location>
    <ligand>
        <name>NADPH</name>
        <dbReference type="ChEBI" id="CHEBI:57783"/>
    </ligand>
</feature>
<feature type="domain" description="Glycerol-3-phosphate dehydrogenase NAD-dependent N-terminal" evidence="13">
    <location>
        <begin position="1"/>
        <end position="150"/>
    </location>
</feature>
<evidence type="ECO:0000256" key="5">
    <source>
        <dbReference type="ARBA" id="ARBA00023209"/>
    </source>
</evidence>
<dbReference type="Pfam" id="PF01210">
    <property type="entry name" value="NAD_Gly3P_dh_N"/>
    <property type="match status" value="1"/>
</dbReference>
<comment type="pathway">
    <text evidence="7">Membrane lipid metabolism; glycerophospholipid metabolism.</text>
</comment>
<evidence type="ECO:0000259" key="13">
    <source>
        <dbReference type="Pfam" id="PF01210"/>
    </source>
</evidence>
<dbReference type="STRING" id="1348774.AB433_01245"/>
<dbReference type="SUPFAM" id="SSF51735">
    <property type="entry name" value="NAD(P)-binding Rossmann-fold domains"/>
    <property type="match status" value="1"/>
</dbReference>
<dbReference type="Gene3D" id="1.10.1040.10">
    <property type="entry name" value="N-(1-d-carboxylethyl)-l-norvaline Dehydrogenase, domain 2"/>
    <property type="match status" value="1"/>
</dbReference>
<feature type="binding site" evidence="9">
    <location>
        <position position="103"/>
    </location>
    <ligand>
        <name>substrate</name>
    </ligand>
</feature>
<keyword evidence="5 7" id="KW-0594">Phospholipid biosynthesis</keyword>
<feature type="binding site" evidence="7">
    <location>
        <position position="247"/>
    </location>
    <ligand>
        <name>sn-glycerol 3-phosphate</name>
        <dbReference type="ChEBI" id="CHEBI:57597"/>
    </ligand>
</feature>
<feature type="domain" description="Glycerol-3-phosphate dehydrogenase NAD-dependent C-terminal" evidence="14">
    <location>
        <begin position="173"/>
        <end position="307"/>
    </location>
</feature>
<feature type="binding site" evidence="7">
    <location>
        <position position="132"/>
    </location>
    <ligand>
        <name>sn-glycerol 3-phosphate</name>
        <dbReference type="ChEBI" id="CHEBI:57597"/>
    </ligand>
</feature>
<evidence type="ECO:0000256" key="3">
    <source>
        <dbReference type="ARBA" id="ARBA00023002"/>
    </source>
</evidence>
<comment type="caution">
    <text evidence="7">Lacks conserved residue(s) required for the propagation of feature annotation.</text>
</comment>
<feature type="binding site" evidence="7">
    <location>
        <position position="184"/>
    </location>
    <ligand>
        <name>sn-glycerol 3-phosphate</name>
        <dbReference type="ChEBI" id="CHEBI:57597"/>
    </ligand>
</feature>
<feature type="binding site" evidence="7">
    <location>
        <position position="9"/>
    </location>
    <ligand>
        <name>NADPH</name>
        <dbReference type="ChEBI" id="CHEBI:57783"/>
    </ligand>
</feature>
<evidence type="ECO:0000256" key="1">
    <source>
        <dbReference type="ARBA" id="ARBA00011009"/>
    </source>
</evidence>
<dbReference type="Gene3D" id="3.40.50.720">
    <property type="entry name" value="NAD(P)-binding Rossmann-like Domain"/>
    <property type="match status" value="1"/>
</dbReference>
<evidence type="ECO:0000256" key="10">
    <source>
        <dbReference type="PIRSR" id="PIRSR000114-3"/>
    </source>
</evidence>
<keyword evidence="6 7" id="KW-1208">Phospholipid metabolism</keyword>
<accession>A0A0G3XLD2</accession>
<dbReference type="InterPro" id="IPR008927">
    <property type="entry name" value="6-PGluconate_DH-like_C_sf"/>
</dbReference>
<dbReference type="PANTHER" id="PTHR11728">
    <property type="entry name" value="GLYCEROL-3-PHOSPHATE DEHYDROGENASE"/>
    <property type="match status" value="1"/>
</dbReference>
<dbReference type="AlphaFoldDB" id="A0A0G3XLD2"/>
<evidence type="ECO:0000256" key="9">
    <source>
        <dbReference type="PIRSR" id="PIRSR000114-2"/>
    </source>
</evidence>
<keyword evidence="16" id="KW-1185">Reference proteome</keyword>
<dbReference type="InterPro" id="IPR013328">
    <property type="entry name" value="6PGD_dom2"/>
</dbReference>
<dbReference type="GO" id="GO:0008654">
    <property type="term" value="P:phospholipid biosynthetic process"/>
    <property type="evidence" value="ECO:0007669"/>
    <property type="project" value="UniProtKB-KW"/>
</dbReference>
<dbReference type="GO" id="GO:0005975">
    <property type="term" value="P:carbohydrate metabolic process"/>
    <property type="evidence" value="ECO:0007669"/>
    <property type="project" value="InterPro"/>
</dbReference>
<evidence type="ECO:0000256" key="11">
    <source>
        <dbReference type="RuleBase" id="RU000437"/>
    </source>
</evidence>
<reference evidence="15 16" key="1">
    <citation type="submission" date="2015-06" db="EMBL/GenBank/DDBJ databases">
        <authorList>
            <person name="Zeng Y."/>
            <person name="Huang Y."/>
        </authorList>
    </citation>
    <scope>NUCLEOTIDE SEQUENCE [LARGE SCALE GENOMIC DNA]</scope>
    <source>
        <strain evidence="15 16">PQ-2</strain>
    </source>
</reference>
<keyword evidence="7" id="KW-0521">NADP</keyword>
<dbReference type="GO" id="GO:0005829">
    <property type="term" value="C:cytosol"/>
    <property type="evidence" value="ECO:0007669"/>
    <property type="project" value="TreeGrafter"/>
</dbReference>
<feature type="binding site" evidence="7">
    <location>
        <position position="30"/>
    </location>
    <ligand>
        <name>NADPH</name>
        <dbReference type="ChEBI" id="CHEBI:57783"/>
    </ligand>
</feature>
<keyword evidence="2 7" id="KW-0444">Lipid biosynthesis</keyword>
<keyword evidence="4 7" id="KW-0443">Lipid metabolism</keyword>
<keyword evidence="3 7" id="KW-0560">Oxidoreductase</keyword>
<dbReference type="Pfam" id="PF07479">
    <property type="entry name" value="NAD_Gly3P_dh_C"/>
    <property type="match status" value="1"/>
</dbReference>
<evidence type="ECO:0000256" key="6">
    <source>
        <dbReference type="ARBA" id="ARBA00023264"/>
    </source>
</evidence>
<dbReference type="Proteomes" id="UP000035287">
    <property type="component" value="Chromosome"/>
</dbReference>
<dbReference type="EC" id="1.1.1.94" evidence="7"/>
<dbReference type="PRINTS" id="PR00077">
    <property type="entry name" value="GPDHDRGNASE"/>
</dbReference>
<feature type="binding site" evidence="7">
    <location>
        <position position="134"/>
    </location>
    <ligand>
        <name>NADPH</name>
        <dbReference type="ChEBI" id="CHEBI:57783"/>
    </ligand>
</feature>
<protein>
    <recommendedName>
        <fullName evidence="7">Glycerol-3-phosphate dehydrogenase [NAD(P)+]</fullName>
        <ecNumber evidence="7">1.1.1.94</ecNumber>
    </recommendedName>
    <alternativeName>
        <fullName evidence="7">NAD(P)(+)-dependent glycerol-3-phosphate dehydrogenase</fullName>
    </alternativeName>
    <alternativeName>
        <fullName evidence="7">NAD(P)H-dependent dihydroxyacetone-phosphate reductase</fullName>
    </alternativeName>
</protein>
<feature type="binding site" evidence="7">
    <location>
        <position position="237"/>
    </location>
    <ligand>
        <name>sn-glycerol 3-phosphate</name>
        <dbReference type="ChEBI" id="CHEBI:57597"/>
    </ligand>
</feature>
<feature type="binding site" evidence="7">
    <location>
        <position position="248"/>
    </location>
    <ligand>
        <name>sn-glycerol 3-phosphate</name>
        <dbReference type="ChEBI" id="CHEBI:57597"/>
    </ligand>
</feature>
<comment type="catalytic activity">
    <reaction evidence="7">
        <text>sn-glycerol 3-phosphate + NAD(+) = dihydroxyacetone phosphate + NADH + H(+)</text>
        <dbReference type="Rhea" id="RHEA:11092"/>
        <dbReference type="ChEBI" id="CHEBI:15378"/>
        <dbReference type="ChEBI" id="CHEBI:57540"/>
        <dbReference type="ChEBI" id="CHEBI:57597"/>
        <dbReference type="ChEBI" id="CHEBI:57642"/>
        <dbReference type="ChEBI" id="CHEBI:57945"/>
        <dbReference type="EC" id="1.1.1.94"/>
    </reaction>
</comment>
<dbReference type="PANTHER" id="PTHR11728:SF1">
    <property type="entry name" value="GLYCEROL-3-PHOSPHATE DEHYDROGENASE [NAD(+)] 2, CHLOROPLASTIC"/>
    <property type="match status" value="1"/>
</dbReference>
<dbReference type="PATRIC" id="fig|1348774.3.peg.266"/>
<dbReference type="HAMAP" id="MF_00394">
    <property type="entry name" value="NAD_Glyc3P_dehydrog"/>
    <property type="match status" value="1"/>
</dbReference>
<feature type="binding site" evidence="10">
    <location>
        <begin position="5"/>
        <end position="10"/>
    </location>
    <ligand>
        <name>NAD(+)</name>
        <dbReference type="ChEBI" id="CHEBI:57540"/>
    </ligand>
</feature>
<comment type="similarity">
    <text evidence="1 7 11">Belongs to the NAD-dependent glycerol-3-phosphate dehydrogenase family.</text>
</comment>
<evidence type="ECO:0000256" key="2">
    <source>
        <dbReference type="ARBA" id="ARBA00022516"/>
    </source>
</evidence>
<comment type="function">
    <text evidence="7">Catalyzes the reduction of the glycolytic intermediate dihydroxyacetone phosphate (DHAP) to sn-glycerol 3-phosphate (G3P), the key precursor for phospholipid synthesis.</text>
</comment>
<dbReference type="NCBIfam" id="NF000940">
    <property type="entry name" value="PRK00094.1-2"/>
    <property type="match status" value="1"/>
</dbReference>
<dbReference type="GO" id="GO:0046168">
    <property type="term" value="P:glycerol-3-phosphate catabolic process"/>
    <property type="evidence" value="ECO:0007669"/>
    <property type="project" value="InterPro"/>
</dbReference>
<feature type="binding site" evidence="7">
    <location>
        <position position="103"/>
    </location>
    <ligand>
        <name>NADPH</name>
        <dbReference type="ChEBI" id="CHEBI:57783"/>
    </ligand>
</feature>
<dbReference type="InterPro" id="IPR006109">
    <property type="entry name" value="G3P_DH_NAD-dep_C"/>
</dbReference>
<dbReference type="KEGG" id="cna:AB433_01245"/>